<proteinExistence type="inferred from homology"/>
<feature type="domain" description="ABC transmembrane type-1" evidence="9">
    <location>
        <begin position="88"/>
        <end position="302"/>
    </location>
</feature>
<dbReference type="PROSITE" id="PS50928">
    <property type="entry name" value="ABC_TM1"/>
    <property type="match status" value="1"/>
</dbReference>
<evidence type="ECO:0000259" key="9">
    <source>
        <dbReference type="PROSITE" id="PS50928"/>
    </source>
</evidence>
<protein>
    <submittedName>
        <fullName evidence="10">Putative spermidine/putrescine transport system permease protein</fullName>
    </submittedName>
</protein>
<evidence type="ECO:0000313" key="11">
    <source>
        <dbReference type="Proteomes" id="UP000250028"/>
    </source>
</evidence>
<dbReference type="RefSeq" id="WP_211310221.1">
    <property type="nucleotide sequence ID" value="NZ_QGDN01000001.1"/>
</dbReference>
<dbReference type="InterPro" id="IPR000515">
    <property type="entry name" value="MetI-like"/>
</dbReference>
<keyword evidence="3 8" id="KW-0813">Transport</keyword>
<evidence type="ECO:0000256" key="8">
    <source>
        <dbReference type="RuleBase" id="RU363032"/>
    </source>
</evidence>
<dbReference type="InterPro" id="IPR035906">
    <property type="entry name" value="MetI-like_sf"/>
</dbReference>
<dbReference type="PANTHER" id="PTHR42929:SF1">
    <property type="entry name" value="INNER MEMBRANE ABC TRANSPORTER PERMEASE PROTEIN YDCU-RELATED"/>
    <property type="match status" value="1"/>
</dbReference>
<feature type="transmembrane region" description="Helical" evidence="8">
    <location>
        <begin position="281"/>
        <end position="303"/>
    </location>
</feature>
<evidence type="ECO:0000256" key="3">
    <source>
        <dbReference type="ARBA" id="ARBA00022448"/>
    </source>
</evidence>
<dbReference type="SUPFAM" id="SSF161098">
    <property type="entry name" value="MetI-like"/>
    <property type="match status" value="1"/>
</dbReference>
<evidence type="ECO:0000256" key="6">
    <source>
        <dbReference type="ARBA" id="ARBA00022989"/>
    </source>
</evidence>
<comment type="subcellular location">
    <subcellularLocation>
        <location evidence="1 8">Cell membrane</location>
        <topology evidence="1 8">Multi-pass membrane protein</topology>
    </subcellularLocation>
</comment>
<keyword evidence="7 8" id="KW-0472">Membrane</keyword>
<evidence type="ECO:0000256" key="2">
    <source>
        <dbReference type="ARBA" id="ARBA00007069"/>
    </source>
</evidence>
<dbReference type="Gene3D" id="1.10.3720.10">
    <property type="entry name" value="MetI-like"/>
    <property type="match status" value="1"/>
</dbReference>
<dbReference type="GO" id="GO:0055085">
    <property type="term" value="P:transmembrane transport"/>
    <property type="evidence" value="ECO:0007669"/>
    <property type="project" value="InterPro"/>
</dbReference>
<feature type="transmembrane region" description="Helical" evidence="8">
    <location>
        <begin position="173"/>
        <end position="196"/>
    </location>
</feature>
<comment type="similarity">
    <text evidence="2">Belongs to the binding-protein-dependent transport system permease family. CysTW subfamily.</text>
</comment>
<evidence type="ECO:0000313" key="10">
    <source>
        <dbReference type="EMBL" id="SSA34792.1"/>
    </source>
</evidence>
<feature type="transmembrane region" description="Helical" evidence="8">
    <location>
        <begin position="228"/>
        <end position="249"/>
    </location>
</feature>
<dbReference type="Pfam" id="PF00528">
    <property type="entry name" value="BPD_transp_1"/>
    <property type="match status" value="1"/>
</dbReference>
<feature type="transmembrane region" description="Helical" evidence="8">
    <location>
        <begin position="126"/>
        <end position="153"/>
    </location>
</feature>
<dbReference type="GO" id="GO:0005886">
    <property type="term" value="C:plasma membrane"/>
    <property type="evidence" value="ECO:0007669"/>
    <property type="project" value="UniProtKB-SubCell"/>
</dbReference>
<keyword evidence="6 8" id="KW-1133">Transmembrane helix</keyword>
<name>A0A2Y9BTX7_9MICO</name>
<dbReference type="AlphaFoldDB" id="A0A2Y9BTX7"/>
<evidence type="ECO:0000256" key="1">
    <source>
        <dbReference type="ARBA" id="ARBA00004651"/>
    </source>
</evidence>
<keyword evidence="5 8" id="KW-0812">Transmembrane</keyword>
<organism evidence="10 11">
    <name type="scientific">Branchiibius hedensis</name>
    <dbReference type="NCBI Taxonomy" id="672460"/>
    <lineage>
        <taxon>Bacteria</taxon>
        <taxon>Bacillati</taxon>
        <taxon>Actinomycetota</taxon>
        <taxon>Actinomycetes</taxon>
        <taxon>Micrococcales</taxon>
        <taxon>Dermacoccaceae</taxon>
        <taxon>Branchiibius</taxon>
    </lineage>
</organism>
<dbReference type="EMBL" id="UESZ01000001">
    <property type="protein sequence ID" value="SSA34792.1"/>
    <property type="molecule type" value="Genomic_DNA"/>
</dbReference>
<evidence type="ECO:0000256" key="7">
    <source>
        <dbReference type="ARBA" id="ARBA00023136"/>
    </source>
</evidence>
<feature type="transmembrane region" description="Helical" evidence="8">
    <location>
        <begin position="94"/>
        <end position="114"/>
    </location>
</feature>
<dbReference type="Proteomes" id="UP000250028">
    <property type="component" value="Unassembled WGS sequence"/>
</dbReference>
<keyword evidence="4" id="KW-1003">Cell membrane</keyword>
<evidence type="ECO:0000256" key="4">
    <source>
        <dbReference type="ARBA" id="ARBA00022475"/>
    </source>
</evidence>
<evidence type="ECO:0000256" key="5">
    <source>
        <dbReference type="ARBA" id="ARBA00022692"/>
    </source>
</evidence>
<keyword evidence="11" id="KW-1185">Reference proteome</keyword>
<gene>
    <name evidence="10" type="ORF">SAMN04489750_2120</name>
</gene>
<sequence length="312" mass="32883">MADFDLTVAAPGVPDLASDAPGAAAPPSRRRMRVPALWGMLPFFAMITVFFILPTVILLVTAFQPASGSGFTLHNMSTSLQGAYRTGLINSVKVSLIDAVLAGVLGLLLAQAIVSSRSRLLKELTATAAAVLTNFGGLPLAFLFVAAIGNAGVVTTLLSDHLGVSLSDLGFDLYGISGVVVVYLYFLVPLMVLVIIPSLEGLRPQWREAALNLGASRWQYWRHVATPVLLPSFLGALALLFCSAISAYATAAALTNGTLALTPLQIAAVLSGNVLADQANVGAALALDLMVLIIPLTALYLFLQRRTARWLR</sequence>
<dbReference type="PANTHER" id="PTHR42929">
    <property type="entry name" value="INNER MEMBRANE ABC TRANSPORTER PERMEASE PROTEIN YDCU-RELATED-RELATED"/>
    <property type="match status" value="1"/>
</dbReference>
<accession>A0A2Y9BTX7</accession>
<reference evidence="11" key="1">
    <citation type="submission" date="2016-10" db="EMBL/GenBank/DDBJ databases">
        <authorList>
            <person name="Varghese N."/>
            <person name="Submissions S."/>
        </authorList>
    </citation>
    <scope>NUCLEOTIDE SEQUENCE [LARGE SCALE GENOMIC DNA]</scope>
    <source>
        <strain evidence="11">DSM 22951</strain>
    </source>
</reference>
<feature type="transmembrane region" description="Helical" evidence="8">
    <location>
        <begin position="37"/>
        <end position="63"/>
    </location>
</feature>